<dbReference type="PROSITE" id="PS50977">
    <property type="entry name" value="HTH_TETR_2"/>
    <property type="match status" value="1"/>
</dbReference>
<dbReference type="InterPro" id="IPR001647">
    <property type="entry name" value="HTH_TetR"/>
</dbReference>
<proteinExistence type="predicted"/>
<evidence type="ECO:0000313" key="4">
    <source>
        <dbReference type="EMBL" id="MFC0394016.1"/>
    </source>
</evidence>
<dbReference type="PRINTS" id="PR00455">
    <property type="entry name" value="HTHTETR"/>
</dbReference>
<evidence type="ECO:0000256" key="2">
    <source>
        <dbReference type="PROSITE-ProRule" id="PRU00335"/>
    </source>
</evidence>
<name>A0ABV6JDY5_9BACL</name>
<dbReference type="InterPro" id="IPR023772">
    <property type="entry name" value="DNA-bd_HTH_TetR-type_CS"/>
</dbReference>
<keyword evidence="1 2" id="KW-0238">DNA-binding</keyword>
<comment type="caution">
    <text evidence="4">The sequence shown here is derived from an EMBL/GenBank/DDBJ whole genome shotgun (WGS) entry which is preliminary data.</text>
</comment>
<gene>
    <name evidence="4" type="ORF">ACFFJ8_21930</name>
</gene>
<keyword evidence="5" id="KW-1185">Reference proteome</keyword>
<dbReference type="PANTHER" id="PTHR43479">
    <property type="entry name" value="ACREF/ENVCD OPERON REPRESSOR-RELATED"/>
    <property type="match status" value="1"/>
</dbReference>
<sequence length="194" mass="22273">MLREVRKKKINETITQVAIELFKQKGYENVTVEEIALKSGIAKGTFFNYFQKKEHLLLHIVNSYMQLMDQIVHRHHEGTVKERLLRILRDILSIYFRHPGLLRLALVETIKSTIETKDASTNITMFRETLGTIITEAKQSGALRSSWDPNMSASVIVGVFINTLINGSSSLNEEELFELLQRQLDVVWEGIADE</sequence>
<evidence type="ECO:0000313" key="5">
    <source>
        <dbReference type="Proteomes" id="UP001589818"/>
    </source>
</evidence>
<evidence type="ECO:0000256" key="1">
    <source>
        <dbReference type="ARBA" id="ARBA00023125"/>
    </source>
</evidence>
<dbReference type="SUPFAM" id="SSF46689">
    <property type="entry name" value="Homeodomain-like"/>
    <property type="match status" value="1"/>
</dbReference>
<dbReference type="EMBL" id="JBHLVF010000037">
    <property type="protein sequence ID" value="MFC0394016.1"/>
    <property type="molecule type" value="Genomic_DNA"/>
</dbReference>
<dbReference type="Proteomes" id="UP001589818">
    <property type="component" value="Unassembled WGS sequence"/>
</dbReference>
<accession>A0ABV6JDY5</accession>
<dbReference type="PROSITE" id="PS01081">
    <property type="entry name" value="HTH_TETR_1"/>
    <property type="match status" value="1"/>
</dbReference>
<dbReference type="Pfam" id="PF00440">
    <property type="entry name" value="TetR_N"/>
    <property type="match status" value="1"/>
</dbReference>
<dbReference type="InterPro" id="IPR009057">
    <property type="entry name" value="Homeodomain-like_sf"/>
</dbReference>
<dbReference type="RefSeq" id="WP_204822068.1">
    <property type="nucleotide sequence ID" value="NZ_JANHOF010000023.1"/>
</dbReference>
<dbReference type="InterPro" id="IPR050624">
    <property type="entry name" value="HTH-type_Tx_Regulator"/>
</dbReference>
<dbReference type="Gene3D" id="1.10.357.10">
    <property type="entry name" value="Tetracycline Repressor, domain 2"/>
    <property type="match status" value="1"/>
</dbReference>
<organism evidence="4 5">
    <name type="scientific">Paenibacillus mendelii</name>
    <dbReference type="NCBI Taxonomy" id="206163"/>
    <lineage>
        <taxon>Bacteria</taxon>
        <taxon>Bacillati</taxon>
        <taxon>Bacillota</taxon>
        <taxon>Bacilli</taxon>
        <taxon>Bacillales</taxon>
        <taxon>Paenibacillaceae</taxon>
        <taxon>Paenibacillus</taxon>
    </lineage>
</organism>
<feature type="DNA-binding region" description="H-T-H motif" evidence="2">
    <location>
        <begin position="31"/>
        <end position="50"/>
    </location>
</feature>
<protein>
    <submittedName>
        <fullName evidence="4">TetR/AcrR family transcriptional regulator</fullName>
    </submittedName>
</protein>
<dbReference type="SUPFAM" id="SSF48498">
    <property type="entry name" value="Tetracyclin repressor-like, C-terminal domain"/>
    <property type="match status" value="1"/>
</dbReference>
<reference evidence="4 5" key="1">
    <citation type="submission" date="2024-09" db="EMBL/GenBank/DDBJ databases">
        <authorList>
            <person name="Sun Q."/>
            <person name="Mori K."/>
        </authorList>
    </citation>
    <scope>NUCLEOTIDE SEQUENCE [LARGE SCALE GENOMIC DNA]</scope>
    <source>
        <strain evidence="4 5">CCM 4839</strain>
    </source>
</reference>
<dbReference type="PANTHER" id="PTHR43479:SF11">
    <property type="entry name" value="ACREF_ENVCD OPERON REPRESSOR-RELATED"/>
    <property type="match status" value="1"/>
</dbReference>
<feature type="domain" description="HTH tetR-type" evidence="3">
    <location>
        <begin position="8"/>
        <end position="68"/>
    </location>
</feature>
<dbReference type="InterPro" id="IPR036271">
    <property type="entry name" value="Tet_transcr_reg_TetR-rel_C_sf"/>
</dbReference>
<evidence type="ECO:0000259" key="3">
    <source>
        <dbReference type="PROSITE" id="PS50977"/>
    </source>
</evidence>